<name>A0A699YHP6_HAELA</name>
<dbReference type="EMBL" id="BLLF01000258">
    <property type="protein sequence ID" value="GFH09730.1"/>
    <property type="molecule type" value="Genomic_DNA"/>
</dbReference>
<sequence>WWGRFLLLLPDLPVPQLMAALTAAAFLQLQPDVTVLSSVATHVRRLGLVQLAELVRALNQSAVAEQVAWLAAIRRTAAVEFSARA</sequence>
<feature type="chain" id="PRO_5025585480" evidence="1">
    <location>
        <begin position="20"/>
        <end position="85"/>
    </location>
</feature>
<evidence type="ECO:0000256" key="1">
    <source>
        <dbReference type="SAM" id="SignalP"/>
    </source>
</evidence>
<keyword evidence="1" id="KW-0732">Signal</keyword>
<protein>
    <submittedName>
        <fullName evidence="2">Uncharacterized protein</fullName>
    </submittedName>
</protein>
<evidence type="ECO:0000313" key="2">
    <source>
        <dbReference type="EMBL" id="GFH09730.1"/>
    </source>
</evidence>
<organism evidence="2 3">
    <name type="scientific">Haematococcus lacustris</name>
    <name type="common">Green alga</name>
    <name type="synonym">Haematococcus pluvialis</name>
    <dbReference type="NCBI Taxonomy" id="44745"/>
    <lineage>
        <taxon>Eukaryota</taxon>
        <taxon>Viridiplantae</taxon>
        <taxon>Chlorophyta</taxon>
        <taxon>core chlorophytes</taxon>
        <taxon>Chlorophyceae</taxon>
        <taxon>CS clade</taxon>
        <taxon>Chlamydomonadales</taxon>
        <taxon>Haematococcaceae</taxon>
        <taxon>Haematococcus</taxon>
    </lineage>
</organism>
<evidence type="ECO:0000313" key="3">
    <source>
        <dbReference type="Proteomes" id="UP000485058"/>
    </source>
</evidence>
<dbReference type="Proteomes" id="UP000485058">
    <property type="component" value="Unassembled WGS sequence"/>
</dbReference>
<keyword evidence="3" id="KW-1185">Reference proteome</keyword>
<comment type="caution">
    <text evidence="2">The sequence shown here is derived from an EMBL/GenBank/DDBJ whole genome shotgun (WGS) entry which is preliminary data.</text>
</comment>
<reference evidence="2 3" key="1">
    <citation type="submission" date="2020-02" db="EMBL/GenBank/DDBJ databases">
        <title>Draft genome sequence of Haematococcus lacustris strain NIES-144.</title>
        <authorList>
            <person name="Morimoto D."/>
            <person name="Nakagawa S."/>
            <person name="Yoshida T."/>
            <person name="Sawayama S."/>
        </authorList>
    </citation>
    <scope>NUCLEOTIDE SEQUENCE [LARGE SCALE GENOMIC DNA]</scope>
    <source>
        <strain evidence="2 3">NIES-144</strain>
    </source>
</reference>
<accession>A0A699YHP6</accession>
<dbReference type="AlphaFoldDB" id="A0A699YHP6"/>
<feature type="signal peptide" evidence="1">
    <location>
        <begin position="1"/>
        <end position="19"/>
    </location>
</feature>
<feature type="non-terminal residue" evidence="2">
    <location>
        <position position="1"/>
    </location>
</feature>
<gene>
    <name evidence="2" type="ORF">HaLaN_04925</name>
</gene>
<proteinExistence type="predicted"/>